<comment type="caution">
    <text evidence="1">The sequence shown here is derived from an EMBL/GenBank/DDBJ whole genome shotgun (WGS) entry which is preliminary data.</text>
</comment>
<dbReference type="GO" id="GO:0016874">
    <property type="term" value="F:ligase activity"/>
    <property type="evidence" value="ECO:0007669"/>
    <property type="project" value="UniProtKB-KW"/>
</dbReference>
<dbReference type="Pfam" id="PF13563">
    <property type="entry name" value="2_5_RNA_ligase2"/>
    <property type="match status" value="1"/>
</dbReference>
<dbReference type="Proteomes" id="UP001595921">
    <property type="component" value="Unassembled WGS sequence"/>
</dbReference>
<keyword evidence="1" id="KW-0436">Ligase</keyword>
<gene>
    <name evidence="1" type="ORF">ACFO0N_13910</name>
</gene>
<dbReference type="SUPFAM" id="SSF55144">
    <property type="entry name" value="LigT-like"/>
    <property type="match status" value="1"/>
</dbReference>
<dbReference type="AlphaFoldDB" id="A0ABD5PDM9"/>
<evidence type="ECO:0000313" key="2">
    <source>
        <dbReference type="Proteomes" id="UP001595921"/>
    </source>
</evidence>
<reference evidence="1 2" key="1">
    <citation type="journal article" date="2019" name="Int. J. Syst. Evol. Microbiol.">
        <title>The Global Catalogue of Microorganisms (GCM) 10K type strain sequencing project: providing services to taxonomists for standard genome sequencing and annotation.</title>
        <authorList>
            <consortium name="The Broad Institute Genomics Platform"/>
            <consortium name="The Broad Institute Genome Sequencing Center for Infectious Disease"/>
            <person name="Wu L."/>
            <person name="Ma J."/>
        </authorList>
    </citation>
    <scope>NUCLEOTIDE SEQUENCE [LARGE SCALE GENOMIC DNA]</scope>
    <source>
        <strain evidence="1 2">CGMCC 1.12553</strain>
    </source>
</reference>
<dbReference type="Gene3D" id="3.90.1140.10">
    <property type="entry name" value="Cyclic phosphodiesterase"/>
    <property type="match status" value="1"/>
</dbReference>
<evidence type="ECO:0000313" key="1">
    <source>
        <dbReference type="EMBL" id="MFC4359040.1"/>
    </source>
</evidence>
<organism evidence="1 2">
    <name type="scientific">Halobium salinum</name>
    <dbReference type="NCBI Taxonomy" id="1364940"/>
    <lineage>
        <taxon>Archaea</taxon>
        <taxon>Methanobacteriati</taxon>
        <taxon>Methanobacteriota</taxon>
        <taxon>Stenosarchaea group</taxon>
        <taxon>Halobacteria</taxon>
        <taxon>Halobacteriales</taxon>
        <taxon>Haloferacaceae</taxon>
        <taxon>Halobium</taxon>
    </lineage>
</organism>
<dbReference type="InterPro" id="IPR009097">
    <property type="entry name" value="Cyclic_Pdiesterase"/>
</dbReference>
<protein>
    <submittedName>
        <fullName evidence="1">2'-5' RNA ligase family protein</fullName>
    </submittedName>
</protein>
<dbReference type="EMBL" id="JBHSDS010000007">
    <property type="protein sequence ID" value="MFC4359040.1"/>
    <property type="molecule type" value="Genomic_DNA"/>
</dbReference>
<accession>A0ABD5PDM9</accession>
<proteinExistence type="predicted"/>
<dbReference type="RefSeq" id="WP_267620095.1">
    <property type="nucleotide sequence ID" value="NZ_JAODIW010000004.1"/>
</dbReference>
<keyword evidence="2" id="KW-1185">Reference proteome</keyword>
<sequence length="227" mass="25196">MSDAYAEAWAARRDLDPVVDRFDPVPGCGRRLTLVVDLESGPAREALDAAARDLDRFDALRRLPPAWFHVTVKGVGLVGDDPTAERDLTPEAAERVERRIDDAVAGADIEPFEVALPRLNVWPTVVFCEAREAGDSRDEGTLARLHRRVLDLPEVPRGEFDGAAYTPHVSLAHFVGDDPNDVAAAVDWLEANRTVDAGRLRVERLRLVADDPSSPERRFETVREYPL</sequence>
<name>A0ABD5PDM9_9EURY</name>